<dbReference type="GO" id="GO:0016747">
    <property type="term" value="F:acyltransferase activity, transferring groups other than amino-acyl groups"/>
    <property type="evidence" value="ECO:0007669"/>
    <property type="project" value="InterPro"/>
</dbReference>
<feature type="transmembrane region" description="Helical" evidence="1">
    <location>
        <begin position="200"/>
        <end position="218"/>
    </location>
</feature>
<feature type="transmembrane region" description="Helical" evidence="1">
    <location>
        <begin position="54"/>
        <end position="75"/>
    </location>
</feature>
<feature type="domain" description="Acyltransferase 3" evidence="2">
    <location>
        <begin position="7"/>
        <end position="346"/>
    </location>
</feature>
<gene>
    <name evidence="3" type="ORF">JCM17844_27810</name>
</gene>
<proteinExistence type="predicted"/>
<keyword evidence="1" id="KW-0812">Transmembrane</keyword>
<dbReference type="RefSeq" id="WP_150001288.1">
    <property type="nucleotide sequence ID" value="NZ_BKCL01000013.1"/>
</dbReference>
<evidence type="ECO:0000256" key="1">
    <source>
        <dbReference type="SAM" id="Phobius"/>
    </source>
</evidence>
<dbReference type="PANTHER" id="PTHR36927">
    <property type="entry name" value="BLR4337 PROTEIN"/>
    <property type="match status" value="1"/>
</dbReference>
<feature type="transmembrane region" description="Helical" evidence="1">
    <location>
        <begin position="128"/>
        <end position="149"/>
    </location>
</feature>
<name>A0A5A7MU42_9PROT</name>
<dbReference type="InterPro" id="IPR050623">
    <property type="entry name" value="Glucan_succinyl_AcylTrfase"/>
</dbReference>
<dbReference type="Pfam" id="PF01757">
    <property type="entry name" value="Acyl_transf_3"/>
    <property type="match status" value="1"/>
</dbReference>
<dbReference type="Proteomes" id="UP000322084">
    <property type="component" value="Unassembled WGS sequence"/>
</dbReference>
<evidence type="ECO:0000313" key="3">
    <source>
        <dbReference type="EMBL" id="GEQ99144.1"/>
    </source>
</evidence>
<feature type="transmembrane region" description="Helical" evidence="1">
    <location>
        <begin position="230"/>
        <end position="250"/>
    </location>
</feature>
<reference evidence="3 4" key="1">
    <citation type="submission" date="2019-09" db="EMBL/GenBank/DDBJ databases">
        <title>NBRP : Genome information of microbial organism related human and environment.</title>
        <authorList>
            <person name="Hattori M."/>
            <person name="Oshima K."/>
            <person name="Inaba H."/>
            <person name="Suda W."/>
            <person name="Sakamoto M."/>
            <person name="Iino T."/>
            <person name="Kitahara M."/>
            <person name="Oshida Y."/>
            <person name="Iida T."/>
            <person name="Kudo T."/>
            <person name="Itoh T."/>
            <person name="Ohkuma M."/>
        </authorList>
    </citation>
    <scope>NUCLEOTIDE SEQUENCE [LARGE SCALE GENOMIC DNA]</scope>
    <source>
        <strain evidence="3 4">Hi-2</strain>
    </source>
</reference>
<feature type="transmembrane region" description="Helical" evidence="1">
    <location>
        <begin position="331"/>
        <end position="351"/>
    </location>
</feature>
<evidence type="ECO:0000313" key="4">
    <source>
        <dbReference type="Proteomes" id="UP000322084"/>
    </source>
</evidence>
<feature type="transmembrane region" description="Helical" evidence="1">
    <location>
        <begin position="161"/>
        <end position="180"/>
    </location>
</feature>
<feature type="transmembrane region" description="Helical" evidence="1">
    <location>
        <begin position="87"/>
        <end position="105"/>
    </location>
</feature>
<protein>
    <recommendedName>
        <fullName evidence="2">Acyltransferase 3 domain-containing protein</fullName>
    </recommendedName>
</protein>
<keyword evidence="1" id="KW-0472">Membrane</keyword>
<dbReference type="PANTHER" id="PTHR36927:SF3">
    <property type="entry name" value="GLUCANS BIOSYNTHESIS PROTEIN C"/>
    <property type="match status" value="1"/>
</dbReference>
<keyword evidence="1" id="KW-1133">Transmembrane helix</keyword>
<sequence length="374" mass="43194">MPTRLSELDWTRVILVFAVYLHHVGMPFNGDDWVIMNAQSSKLLDHIMVYFEQFRLPTLFVIAGAGAYLLLSKISPFTFAWDKVKRLFLPLLVGMIFIIPPQLYFKNPAAYESLWVAYPALALEFDSMHLWFIEYLFVFSVLAIPLHLFFTSRLAEGGFRVFGRIVHHPLGLLSFGLLLAGMRVWLKEHFPSDSSGIENLSSSLYYLFFFIMGMVLVQRADFWQRLGERWLWHSAVLAVLSVVFYLYYFLDFSAYASHAVLWSIWWALGSLVAWTAALCILGIAQRFLTVTPDWLRRANELIYPFYILHQTVIVILAFYIVQWPFGIGIKISVLFLSSFLVTALICTRVIYPLNGMRVLFGLKTKQRMKASYAA</sequence>
<dbReference type="InterPro" id="IPR002656">
    <property type="entry name" value="Acyl_transf_3_dom"/>
</dbReference>
<accession>A0A5A7MU42</accession>
<feature type="transmembrane region" description="Helical" evidence="1">
    <location>
        <begin position="262"/>
        <end position="284"/>
    </location>
</feature>
<dbReference type="AlphaFoldDB" id="A0A5A7MU42"/>
<evidence type="ECO:0000259" key="2">
    <source>
        <dbReference type="Pfam" id="PF01757"/>
    </source>
</evidence>
<comment type="caution">
    <text evidence="3">The sequence shown here is derived from an EMBL/GenBank/DDBJ whole genome shotgun (WGS) entry which is preliminary data.</text>
</comment>
<organism evidence="3 4">
    <name type="scientific">Iodidimonas gelatinilytica</name>
    <dbReference type="NCBI Taxonomy" id="1236966"/>
    <lineage>
        <taxon>Bacteria</taxon>
        <taxon>Pseudomonadati</taxon>
        <taxon>Pseudomonadota</taxon>
        <taxon>Alphaproteobacteria</taxon>
        <taxon>Iodidimonadales</taxon>
        <taxon>Iodidimonadaceae</taxon>
        <taxon>Iodidimonas</taxon>
    </lineage>
</organism>
<feature type="transmembrane region" description="Helical" evidence="1">
    <location>
        <begin position="305"/>
        <end position="325"/>
    </location>
</feature>
<dbReference type="EMBL" id="BKCL01000013">
    <property type="protein sequence ID" value="GEQ99144.1"/>
    <property type="molecule type" value="Genomic_DNA"/>
</dbReference>